<dbReference type="KEGG" id="lbi:LEPBI_I2657"/>
<accession>B0SML2</accession>
<keyword evidence="1" id="KW-1133">Transmembrane helix</keyword>
<reference evidence="2 3" key="1">
    <citation type="journal article" date="2008" name="PLoS ONE">
        <title>Genome sequence of the saprophyte Leptospira biflexa provides insights into the evolution of Leptospira and the pathogenesis of leptospirosis.</title>
        <authorList>
            <person name="Picardeau M."/>
            <person name="Bulach D.M."/>
            <person name="Bouchier C."/>
            <person name="Zuerner R.L."/>
            <person name="Zidane N."/>
            <person name="Wilson P.J."/>
            <person name="Creno S."/>
            <person name="Kuczek E.S."/>
            <person name="Bommezzadri S."/>
            <person name="Davis J.C."/>
            <person name="McGrath A."/>
            <person name="Johnson M.J."/>
            <person name="Boursaux-Eude C."/>
            <person name="Seemann T."/>
            <person name="Rouy Z."/>
            <person name="Coppel R.L."/>
            <person name="Rood J.I."/>
            <person name="Lajus A."/>
            <person name="Davies J.K."/>
            <person name="Medigue C."/>
            <person name="Adler B."/>
        </authorList>
    </citation>
    <scope>NUCLEOTIDE SEQUENCE [LARGE SCALE GENOMIC DNA]</scope>
    <source>
        <strain evidence="3">Patoc 1 / ATCC 23582 / Paris</strain>
    </source>
</reference>
<feature type="transmembrane region" description="Helical" evidence="1">
    <location>
        <begin position="104"/>
        <end position="123"/>
    </location>
</feature>
<protein>
    <recommendedName>
        <fullName evidence="4">DUF389 domain-containing protein</fullName>
    </recommendedName>
</protein>
<evidence type="ECO:0000256" key="1">
    <source>
        <dbReference type="SAM" id="Phobius"/>
    </source>
</evidence>
<feature type="transmembrane region" description="Helical" evidence="1">
    <location>
        <begin position="168"/>
        <end position="189"/>
    </location>
</feature>
<gene>
    <name evidence="2" type="ordered locus">LEPBI_I2657</name>
</gene>
<dbReference type="PANTHER" id="PTHR20992">
    <property type="entry name" value="AT15442P-RELATED"/>
    <property type="match status" value="1"/>
</dbReference>
<feature type="transmembrane region" description="Helical" evidence="1">
    <location>
        <begin position="143"/>
        <end position="161"/>
    </location>
</feature>
<dbReference type="InterPro" id="IPR005240">
    <property type="entry name" value="DUF389"/>
</dbReference>
<dbReference type="Pfam" id="PF04087">
    <property type="entry name" value="DUF389"/>
    <property type="match status" value="1"/>
</dbReference>
<organism evidence="2 3">
    <name type="scientific">Leptospira biflexa serovar Patoc (strain Patoc 1 / ATCC 23582 / Paris)</name>
    <dbReference type="NCBI Taxonomy" id="456481"/>
    <lineage>
        <taxon>Bacteria</taxon>
        <taxon>Pseudomonadati</taxon>
        <taxon>Spirochaetota</taxon>
        <taxon>Spirochaetia</taxon>
        <taxon>Leptospirales</taxon>
        <taxon>Leptospiraceae</taxon>
        <taxon>Leptospira</taxon>
    </lineage>
</organism>
<dbReference type="HOGENOM" id="CLU_032897_0_0_12"/>
<sequence length="443" mass="49799">MDVYYSMASKENSIVSFFQWLTPRFHLLDDLDKPGTIESVQKGGELVGSNLWTLIFAIFIASIGLNVNSTAVIIGAMLISPLMGPIVGIGFAAATNDFDQLKRFLRTLAVATIVSIATSFIYFSLSPISEAQSELLARTTPTIYDALIALFGGATGIIANTRKEKGTAIAGVAIATALMPPLCTAGFGLSQGNWMYFFGATYLYLINSIFIAIATFIFVRYMDFPKVDWGLYKEKETKVKLYLSLFAIIVLIPSVFTAFQIVRTSYFKGKAEEFIRKEIITDGRRVLEKNIVYGTKPKIEITLLGSKIDPTQEEELKNKLKYYAMDGAELILHQDLSTTGLDKLKFEILSEIYQNQMNLGTWNTEMIAKELQIFFPNLVTASFAKTKKFDMNENLYRDTNLFDSEWKKIPSKEEMLKLEAYIQLRSGEKEIEVITRLHSNTKP</sequence>
<evidence type="ECO:0000313" key="3">
    <source>
        <dbReference type="Proteomes" id="UP000001847"/>
    </source>
</evidence>
<evidence type="ECO:0008006" key="4">
    <source>
        <dbReference type="Google" id="ProtNLM"/>
    </source>
</evidence>
<name>B0SML2_LEPBP</name>
<dbReference type="Proteomes" id="UP000001847">
    <property type="component" value="Chromosome I"/>
</dbReference>
<dbReference type="STRING" id="456481.LEPBI_I2657"/>
<feature type="transmembrane region" description="Helical" evidence="1">
    <location>
        <begin position="71"/>
        <end position="92"/>
    </location>
</feature>
<dbReference type="AlphaFoldDB" id="B0SML2"/>
<feature type="transmembrane region" description="Helical" evidence="1">
    <location>
        <begin position="195"/>
        <end position="221"/>
    </location>
</feature>
<feature type="transmembrane region" description="Helical" evidence="1">
    <location>
        <begin position="241"/>
        <end position="262"/>
    </location>
</feature>
<keyword evidence="3" id="KW-1185">Reference proteome</keyword>
<keyword evidence="1" id="KW-0812">Transmembrane</keyword>
<keyword evidence="1" id="KW-0472">Membrane</keyword>
<evidence type="ECO:0000313" key="2">
    <source>
        <dbReference type="EMBL" id="ABZ98736.1"/>
    </source>
</evidence>
<dbReference type="EMBL" id="CP000786">
    <property type="protein sequence ID" value="ABZ98736.1"/>
    <property type="molecule type" value="Genomic_DNA"/>
</dbReference>
<dbReference type="PANTHER" id="PTHR20992:SF9">
    <property type="entry name" value="AT15442P-RELATED"/>
    <property type="match status" value="1"/>
</dbReference>
<feature type="transmembrane region" description="Helical" evidence="1">
    <location>
        <begin position="46"/>
        <end position="65"/>
    </location>
</feature>
<proteinExistence type="predicted"/>